<name>A0A2R6NR81_9APHY</name>
<dbReference type="Proteomes" id="UP000186601">
    <property type="component" value="Unassembled WGS sequence"/>
</dbReference>
<gene>
    <name evidence="1" type="ORF">PHLCEN_2v9327</name>
</gene>
<protein>
    <submittedName>
        <fullName evidence="1">Uncharacterized protein</fullName>
    </submittedName>
</protein>
<evidence type="ECO:0000313" key="2">
    <source>
        <dbReference type="Proteomes" id="UP000186601"/>
    </source>
</evidence>
<evidence type="ECO:0000313" key="1">
    <source>
        <dbReference type="EMBL" id="PSR75091.1"/>
    </source>
</evidence>
<dbReference type="EMBL" id="MLYV02000931">
    <property type="protein sequence ID" value="PSR75091.1"/>
    <property type="molecule type" value="Genomic_DNA"/>
</dbReference>
<dbReference type="AlphaFoldDB" id="A0A2R6NR81"/>
<sequence>MMKIFEKGGWEVLEGGVVSGDETNVPGRWEDCILYDETSASFEVVNEIAVDRGQASLWELLTCADLCRTGDENHVFALRHHLVPPHAPRFVHPDLCSHGQGCIKASIA</sequence>
<comment type="caution">
    <text evidence="1">The sequence shown here is derived from an EMBL/GenBank/DDBJ whole genome shotgun (WGS) entry which is preliminary data.</text>
</comment>
<accession>A0A2R6NR81</accession>
<proteinExistence type="predicted"/>
<organism evidence="1 2">
    <name type="scientific">Hermanssonia centrifuga</name>
    <dbReference type="NCBI Taxonomy" id="98765"/>
    <lineage>
        <taxon>Eukaryota</taxon>
        <taxon>Fungi</taxon>
        <taxon>Dikarya</taxon>
        <taxon>Basidiomycota</taxon>
        <taxon>Agaricomycotina</taxon>
        <taxon>Agaricomycetes</taxon>
        <taxon>Polyporales</taxon>
        <taxon>Meruliaceae</taxon>
        <taxon>Hermanssonia</taxon>
    </lineage>
</organism>
<reference evidence="1 2" key="1">
    <citation type="submission" date="2018-02" db="EMBL/GenBank/DDBJ databases">
        <title>Genome sequence of the basidiomycete white-rot fungus Phlebia centrifuga.</title>
        <authorList>
            <person name="Granchi Z."/>
            <person name="Peng M."/>
            <person name="de Vries R.P."/>
            <person name="Hilden K."/>
            <person name="Makela M.R."/>
            <person name="Grigoriev I."/>
            <person name="Riley R."/>
        </authorList>
    </citation>
    <scope>NUCLEOTIDE SEQUENCE [LARGE SCALE GENOMIC DNA]</scope>
    <source>
        <strain evidence="1 2">FBCC195</strain>
    </source>
</reference>
<keyword evidence="2" id="KW-1185">Reference proteome</keyword>